<evidence type="ECO:0000313" key="2">
    <source>
        <dbReference type="EMBL" id="KAJ8956207.1"/>
    </source>
</evidence>
<dbReference type="PANTHER" id="PTHR31649">
    <property type="entry name" value="AGAP009604-PA"/>
    <property type="match status" value="1"/>
</dbReference>
<reference evidence="2" key="1">
    <citation type="journal article" date="2023" name="Insect Mol. Biol.">
        <title>Genome sequencing provides insights into the evolution of gene families encoding plant cell wall-degrading enzymes in longhorned beetles.</title>
        <authorList>
            <person name="Shin N.R."/>
            <person name="Okamura Y."/>
            <person name="Kirsch R."/>
            <person name="Pauchet Y."/>
        </authorList>
    </citation>
    <scope>NUCLEOTIDE SEQUENCE</scope>
    <source>
        <strain evidence="2">RBIC_L_NR</strain>
    </source>
</reference>
<evidence type="ECO:0000256" key="1">
    <source>
        <dbReference type="SAM" id="SignalP"/>
    </source>
</evidence>
<accession>A0AAV8YX93</accession>
<dbReference type="AlphaFoldDB" id="A0AAV8YX93"/>
<comment type="caution">
    <text evidence="2">The sequence shown here is derived from an EMBL/GenBank/DDBJ whole genome shotgun (WGS) entry which is preliminary data.</text>
</comment>
<keyword evidence="1" id="KW-0732">Signal</keyword>
<dbReference type="PANTHER" id="PTHR31649:SF10">
    <property type="entry name" value="IP19903P-RELATED"/>
    <property type="match status" value="1"/>
</dbReference>
<proteinExistence type="predicted"/>
<protein>
    <submittedName>
        <fullName evidence="2">Uncharacterized protein</fullName>
    </submittedName>
</protein>
<dbReference type="EMBL" id="JANEYF010001829">
    <property type="protein sequence ID" value="KAJ8956207.1"/>
    <property type="molecule type" value="Genomic_DNA"/>
</dbReference>
<organism evidence="2 3">
    <name type="scientific">Rhamnusium bicolor</name>
    <dbReference type="NCBI Taxonomy" id="1586634"/>
    <lineage>
        <taxon>Eukaryota</taxon>
        <taxon>Metazoa</taxon>
        <taxon>Ecdysozoa</taxon>
        <taxon>Arthropoda</taxon>
        <taxon>Hexapoda</taxon>
        <taxon>Insecta</taxon>
        <taxon>Pterygota</taxon>
        <taxon>Neoptera</taxon>
        <taxon>Endopterygota</taxon>
        <taxon>Coleoptera</taxon>
        <taxon>Polyphaga</taxon>
        <taxon>Cucujiformia</taxon>
        <taxon>Chrysomeloidea</taxon>
        <taxon>Cerambycidae</taxon>
        <taxon>Lepturinae</taxon>
        <taxon>Rhagiini</taxon>
        <taxon>Rhamnusium</taxon>
    </lineage>
</organism>
<dbReference type="Proteomes" id="UP001162156">
    <property type="component" value="Unassembled WGS sequence"/>
</dbReference>
<feature type="signal peptide" evidence="1">
    <location>
        <begin position="1"/>
        <end position="19"/>
    </location>
</feature>
<sequence length="173" mass="19290">MTFYATIIIFLVIGKQAIGEYYWRDWNGTAPTDAFIAGNDTRGAVYIAQAFLKNQGLYVGQILGGERSITINPTLSTGPLQASSVLKVLCTNKDTLRWIPSNTTVTQKLIKYTRPVIGGVAYNNNTIYVAKYILNNYLFIGSVHTDFYAYYTNNLGNGAYSNSLYQLLIHALY</sequence>
<keyword evidence="3" id="KW-1185">Reference proteome</keyword>
<name>A0AAV8YX93_9CUCU</name>
<feature type="chain" id="PRO_5043855003" evidence="1">
    <location>
        <begin position="20"/>
        <end position="173"/>
    </location>
</feature>
<evidence type="ECO:0000313" key="3">
    <source>
        <dbReference type="Proteomes" id="UP001162156"/>
    </source>
</evidence>
<gene>
    <name evidence="2" type="ORF">NQ314_006762</name>
</gene>